<dbReference type="InterPro" id="IPR011009">
    <property type="entry name" value="Kinase-like_dom_sf"/>
</dbReference>
<reference evidence="7" key="1">
    <citation type="submission" date="2021-01" db="EMBL/GenBank/DDBJ databases">
        <authorList>
            <person name="Corre E."/>
            <person name="Pelletier E."/>
            <person name="Niang G."/>
            <person name="Scheremetjew M."/>
            <person name="Finn R."/>
            <person name="Kale V."/>
            <person name="Holt S."/>
            <person name="Cochrane G."/>
            <person name="Meng A."/>
            <person name="Brown T."/>
            <person name="Cohen L."/>
        </authorList>
    </citation>
    <scope>NUCLEOTIDE SEQUENCE</scope>
    <source>
        <strain evidence="7">PLY429</strain>
    </source>
</reference>
<name>A0A7S1SGF6_9CHLO</name>
<dbReference type="Gene3D" id="1.10.510.10">
    <property type="entry name" value="Transferase(Phosphotransferase) domain 1"/>
    <property type="match status" value="1"/>
</dbReference>
<dbReference type="GO" id="GO:0004674">
    <property type="term" value="F:protein serine/threonine kinase activity"/>
    <property type="evidence" value="ECO:0007669"/>
    <property type="project" value="UniProtKB-KW"/>
</dbReference>
<evidence type="ECO:0000256" key="4">
    <source>
        <dbReference type="ARBA" id="ARBA00022777"/>
    </source>
</evidence>
<accession>A0A7S1SGF6</accession>
<evidence type="ECO:0000256" key="1">
    <source>
        <dbReference type="ARBA" id="ARBA00022527"/>
    </source>
</evidence>
<dbReference type="SUPFAM" id="SSF56112">
    <property type="entry name" value="Protein kinase-like (PK-like)"/>
    <property type="match status" value="1"/>
</dbReference>
<organism evidence="7">
    <name type="scientific">Tetraselmis chuii</name>
    <dbReference type="NCBI Taxonomy" id="63592"/>
    <lineage>
        <taxon>Eukaryota</taxon>
        <taxon>Viridiplantae</taxon>
        <taxon>Chlorophyta</taxon>
        <taxon>core chlorophytes</taxon>
        <taxon>Chlorodendrophyceae</taxon>
        <taxon>Chlorodendrales</taxon>
        <taxon>Chlorodendraceae</taxon>
        <taxon>Tetraselmis</taxon>
    </lineage>
</organism>
<keyword evidence="3" id="KW-0547">Nucleotide-binding</keyword>
<sequence length="121" mass="13625">MKSIRGSVFWMAPEVIKGTGYGRRADIWSVGCTVLEMLTGMHPWPNLDNHWSAMFHIAKAKHGPPLPDNVSPVCRDFLQCCFQVDARLRPTATELLQHPYVSQIPDALREAEMARGLNHSL</sequence>
<dbReference type="PANTHER" id="PTHR11584:SF369">
    <property type="entry name" value="MITOGEN-ACTIVATED PROTEIN KINASE KINASE KINASE 19-RELATED"/>
    <property type="match status" value="1"/>
</dbReference>
<proteinExistence type="predicted"/>
<keyword evidence="4" id="KW-0418">Kinase</keyword>
<keyword evidence="2" id="KW-0808">Transferase</keyword>
<evidence type="ECO:0000256" key="3">
    <source>
        <dbReference type="ARBA" id="ARBA00022741"/>
    </source>
</evidence>
<dbReference type="PANTHER" id="PTHR11584">
    <property type="entry name" value="SERINE/THREONINE PROTEIN KINASE"/>
    <property type="match status" value="1"/>
</dbReference>
<evidence type="ECO:0000313" key="7">
    <source>
        <dbReference type="EMBL" id="CAD9198061.1"/>
    </source>
</evidence>
<dbReference type="InterPro" id="IPR000719">
    <property type="entry name" value="Prot_kinase_dom"/>
</dbReference>
<dbReference type="AlphaFoldDB" id="A0A7S1SGF6"/>
<gene>
    <name evidence="7" type="ORF">TCHU04912_LOCUS294</name>
</gene>
<keyword evidence="5" id="KW-0067">ATP-binding</keyword>
<evidence type="ECO:0000256" key="2">
    <source>
        <dbReference type="ARBA" id="ARBA00022679"/>
    </source>
</evidence>
<evidence type="ECO:0000256" key="5">
    <source>
        <dbReference type="ARBA" id="ARBA00022840"/>
    </source>
</evidence>
<dbReference type="SMART" id="SM00220">
    <property type="entry name" value="S_TKc"/>
    <property type="match status" value="1"/>
</dbReference>
<dbReference type="PROSITE" id="PS50011">
    <property type="entry name" value="PROTEIN_KINASE_DOM"/>
    <property type="match status" value="1"/>
</dbReference>
<keyword evidence="1" id="KW-0723">Serine/threonine-protein kinase</keyword>
<dbReference type="Pfam" id="PF00069">
    <property type="entry name" value="Pkinase"/>
    <property type="match status" value="1"/>
</dbReference>
<dbReference type="GO" id="GO:0005524">
    <property type="term" value="F:ATP binding"/>
    <property type="evidence" value="ECO:0007669"/>
    <property type="project" value="UniProtKB-KW"/>
</dbReference>
<feature type="domain" description="Protein kinase" evidence="6">
    <location>
        <begin position="1"/>
        <end position="101"/>
    </location>
</feature>
<dbReference type="EMBL" id="HBGG01000508">
    <property type="protein sequence ID" value="CAD9198061.1"/>
    <property type="molecule type" value="Transcribed_RNA"/>
</dbReference>
<protein>
    <recommendedName>
        <fullName evidence="6">Protein kinase domain-containing protein</fullName>
    </recommendedName>
</protein>
<evidence type="ECO:0000259" key="6">
    <source>
        <dbReference type="PROSITE" id="PS50011"/>
    </source>
</evidence>